<dbReference type="Proteomes" id="UP000828941">
    <property type="component" value="Chromosome 7"/>
</dbReference>
<comment type="caution">
    <text evidence="1">The sequence shown here is derived from an EMBL/GenBank/DDBJ whole genome shotgun (WGS) entry which is preliminary data.</text>
</comment>
<reference evidence="1 2" key="1">
    <citation type="journal article" date="2022" name="DNA Res.">
        <title>Chromosomal-level genome assembly of the orchid tree Bauhinia variegata (Leguminosae; Cercidoideae) supports the allotetraploid origin hypothesis of Bauhinia.</title>
        <authorList>
            <person name="Zhong Y."/>
            <person name="Chen Y."/>
            <person name="Zheng D."/>
            <person name="Pang J."/>
            <person name="Liu Y."/>
            <person name="Luo S."/>
            <person name="Meng S."/>
            <person name="Qian L."/>
            <person name="Wei D."/>
            <person name="Dai S."/>
            <person name="Zhou R."/>
        </authorList>
    </citation>
    <scope>NUCLEOTIDE SEQUENCE [LARGE SCALE GENOMIC DNA]</scope>
    <source>
        <strain evidence="1">BV-YZ2020</strain>
    </source>
</reference>
<organism evidence="1 2">
    <name type="scientific">Bauhinia variegata</name>
    <name type="common">Purple orchid tree</name>
    <name type="synonym">Phanera variegata</name>
    <dbReference type="NCBI Taxonomy" id="167791"/>
    <lineage>
        <taxon>Eukaryota</taxon>
        <taxon>Viridiplantae</taxon>
        <taxon>Streptophyta</taxon>
        <taxon>Embryophyta</taxon>
        <taxon>Tracheophyta</taxon>
        <taxon>Spermatophyta</taxon>
        <taxon>Magnoliopsida</taxon>
        <taxon>eudicotyledons</taxon>
        <taxon>Gunneridae</taxon>
        <taxon>Pentapetalae</taxon>
        <taxon>rosids</taxon>
        <taxon>fabids</taxon>
        <taxon>Fabales</taxon>
        <taxon>Fabaceae</taxon>
        <taxon>Cercidoideae</taxon>
        <taxon>Cercideae</taxon>
        <taxon>Bauhiniinae</taxon>
        <taxon>Bauhinia</taxon>
    </lineage>
</organism>
<sequence length="80" mass="9444">MPNMVEAMKATKCFSKIIQKIREIKHRGHDKLSSKDHIHRSRKDQEIVGTRDMDSHAERKDREKKTIERNEIMKIAGKMS</sequence>
<evidence type="ECO:0000313" key="1">
    <source>
        <dbReference type="EMBL" id="KAI4333286.1"/>
    </source>
</evidence>
<name>A0ACB9NDL9_BAUVA</name>
<gene>
    <name evidence="1" type="ORF">L6164_018117</name>
</gene>
<keyword evidence="2" id="KW-1185">Reference proteome</keyword>
<protein>
    <submittedName>
        <fullName evidence="1">Uncharacterized protein</fullName>
    </submittedName>
</protein>
<proteinExistence type="predicted"/>
<evidence type="ECO:0000313" key="2">
    <source>
        <dbReference type="Proteomes" id="UP000828941"/>
    </source>
</evidence>
<dbReference type="EMBL" id="CM039432">
    <property type="protein sequence ID" value="KAI4333286.1"/>
    <property type="molecule type" value="Genomic_DNA"/>
</dbReference>
<accession>A0ACB9NDL9</accession>